<accession>A0A1E4STB5</accession>
<evidence type="ECO:0000313" key="3">
    <source>
        <dbReference type="Proteomes" id="UP000094801"/>
    </source>
</evidence>
<proteinExistence type="predicted"/>
<reference evidence="3" key="1">
    <citation type="submission" date="2016-04" db="EMBL/GenBank/DDBJ databases">
        <title>Comparative genomics of biotechnologically important yeasts.</title>
        <authorList>
            <consortium name="DOE Joint Genome Institute"/>
            <person name="Riley R."/>
            <person name="Haridas S."/>
            <person name="Wolfe K.H."/>
            <person name="Lopes M.R."/>
            <person name="Hittinger C.T."/>
            <person name="Goker M."/>
            <person name="Salamov A."/>
            <person name="Wisecaver J."/>
            <person name="Long T.M."/>
            <person name="Aerts A.L."/>
            <person name="Barry K."/>
            <person name="Choi C."/>
            <person name="Clum A."/>
            <person name="Coughlan A.Y."/>
            <person name="Deshpande S."/>
            <person name="Douglass A.P."/>
            <person name="Hanson S.J."/>
            <person name="Klenk H.-P."/>
            <person name="Labutti K."/>
            <person name="Lapidus A."/>
            <person name="Lindquist E."/>
            <person name="Lipzen A."/>
            <person name="Meier-Kolthoff J.P."/>
            <person name="Ohm R.A."/>
            <person name="Otillar R.P."/>
            <person name="Pangilinan J."/>
            <person name="Peng Y."/>
            <person name="Rokas A."/>
            <person name="Rosa C.A."/>
            <person name="Scheuner C."/>
            <person name="Sibirny A.A."/>
            <person name="Slot J.C."/>
            <person name="Stielow J.B."/>
            <person name="Sun H."/>
            <person name="Kurtzman C.P."/>
            <person name="Blackwell M."/>
            <person name="Grigoriev I.V."/>
            <person name="Jeffries T.W."/>
        </authorList>
    </citation>
    <scope>NUCLEOTIDE SEQUENCE [LARGE SCALE GENOMIC DNA]</scope>
    <source>
        <strain evidence="3">NRRL YB-2248</strain>
    </source>
</reference>
<dbReference type="Proteomes" id="UP000094801">
    <property type="component" value="Unassembled WGS sequence"/>
</dbReference>
<keyword evidence="1" id="KW-1133">Transmembrane helix</keyword>
<name>A0A1E4STB5_9ASCO</name>
<evidence type="ECO:0008006" key="4">
    <source>
        <dbReference type="Google" id="ProtNLM"/>
    </source>
</evidence>
<evidence type="ECO:0000256" key="1">
    <source>
        <dbReference type="SAM" id="Phobius"/>
    </source>
</evidence>
<evidence type="ECO:0000313" key="2">
    <source>
        <dbReference type="EMBL" id="ODV82755.1"/>
    </source>
</evidence>
<keyword evidence="1" id="KW-0472">Membrane</keyword>
<sequence length="286" mass="31738">MPIVNPSSKNVLLKYIINPTVVLIKTPFLIISVVLLLILSPIAPLYKLILRLMLLVVFGVSEIELLVDGIKKSNSRSIKNSLPSKGSITLINFSSPLDAYVLYLVAKTGNVTFLSTCYSGEIVEIGGLFDCFKFALSAPSLEPEASKIVKDLSKYSKKTTFLIVEGTTSNNKAILDIPSAFNYQLLADECKENNIKMKVISIKSQPGHTIPTPIPVSPASYVYSNMTSLQLDSKFKMKLFDLPYSSSIKKADLKEKLSNYRNLKLIGSELSIPKKIEFIKKYNNMK</sequence>
<organism evidence="2 3">
    <name type="scientific">[Candida] arabinofermentans NRRL YB-2248</name>
    <dbReference type="NCBI Taxonomy" id="983967"/>
    <lineage>
        <taxon>Eukaryota</taxon>
        <taxon>Fungi</taxon>
        <taxon>Dikarya</taxon>
        <taxon>Ascomycota</taxon>
        <taxon>Saccharomycotina</taxon>
        <taxon>Pichiomycetes</taxon>
        <taxon>Pichiales</taxon>
        <taxon>Pichiaceae</taxon>
        <taxon>Ogataea</taxon>
        <taxon>Ogataea/Candida clade</taxon>
    </lineage>
</organism>
<dbReference type="EMBL" id="KV453875">
    <property type="protein sequence ID" value="ODV82755.1"/>
    <property type="molecule type" value="Genomic_DNA"/>
</dbReference>
<dbReference type="AlphaFoldDB" id="A0A1E4STB5"/>
<protein>
    <recommendedName>
        <fullName evidence="4">Phospholipid/glycerol acyltransferase domain-containing protein</fullName>
    </recommendedName>
</protein>
<keyword evidence="1" id="KW-0812">Transmembrane</keyword>
<feature type="transmembrane region" description="Helical" evidence="1">
    <location>
        <begin position="21"/>
        <end position="42"/>
    </location>
</feature>
<dbReference type="STRING" id="983967.A0A1E4STB5"/>
<gene>
    <name evidence="2" type="ORF">CANARDRAFT_204624</name>
</gene>
<dbReference type="OrthoDB" id="272512at2759"/>
<keyword evidence="3" id="KW-1185">Reference proteome</keyword>